<keyword evidence="1" id="KW-0812">Transmembrane</keyword>
<accession>A0A5C6RKN6</accession>
<proteinExistence type="predicted"/>
<keyword evidence="2" id="KW-0732">Signal</keyword>
<gene>
    <name evidence="3" type="ORF">FRY97_11565</name>
</gene>
<dbReference type="Proteomes" id="UP000321580">
    <property type="component" value="Unassembled WGS sequence"/>
</dbReference>
<protein>
    <submittedName>
        <fullName evidence="3">Uncharacterized protein</fullName>
    </submittedName>
</protein>
<dbReference type="EMBL" id="VOOR01000021">
    <property type="protein sequence ID" value="TXB62971.1"/>
    <property type="molecule type" value="Genomic_DNA"/>
</dbReference>
<feature type="chain" id="PRO_5023026351" evidence="2">
    <location>
        <begin position="30"/>
        <end position="90"/>
    </location>
</feature>
<keyword evidence="1" id="KW-0472">Membrane</keyword>
<dbReference type="RefSeq" id="WP_147167691.1">
    <property type="nucleotide sequence ID" value="NZ_VOOR01000021.1"/>
</dbReference>
<keyword evidence="1" id="KW-1133">Transmembrane helix</keyword>
<evidence type="ECO:0000256" key="1">
    <source>
        <dbReference type="SAM" id="Phobius"/>
    </source>
</evidence>
<evidence type="ECO:0000313" key="4">
    <source>
        <dbReference type="Proteomes" id="UP000321580"/>
    </source>
</evidence>
<sequence length="90" mass="10089">MSNKITFYSRILVLSLALAFTAAPQVAEAQCPMCRMSAESNLKNGGTDGRGLNNGILYMLATPYMIIGVIGFMWWRNRRREGEDDLILED</sequence>
<organism evidence="3 4">
    <name type="scientific">Phaeodactylibacter luteus</name>
    <dbReference type="NCBI Taxonomy" id="1564516"/>
    <lineage>
        <taxon>Bacteria</taxon>
        <taxon>Pseudomonadati</taxon>
        <taxon>Bacteroidota</taxon>
        <taxon>Saprospiria</taxon>
        <taxon>Saprospirales</taxon>
        <taxon>Haliscomenobacteraceae</taxon>
        <taxon>Phaeodactylibacter</taxon>
    </lineage>
</organism>
<keyword evidence="4" id="KW-1185">Reference proteome</keyword>
<dbReference type="OrthoDB" id="678747at2"/>
<feature type="signal peptide" evidence="2">
    <location>
        <begin position="1"/>
        <end position="29"/>
    </location>
</feature>
<feature type="transmembrane region" description="Helical" evidence="1">
    <location>
        <begin position="56"/>
        <end position="75"/>
    </location>
</feature>
<dbReference type="AlphaFoldDB" id="A0A5C6RKN6"/>
<comment type="caution">
    <text evidence="3">The sequence shown here is derived from an EMBL/GenBank/DDBJ whole genome shotgun (WGS) entry which is preliminary data.</text>
</comment>
<reference evidence="3 4" key="1">
    <citation type="submission" date="2019-08" db="EMBL/GenBank/DDBJ databases">
        <title>Genome of Phaeodactylibacter luteus.</title>
        <authorList>
            <person name="Bowman J.P."/>
        </authorList>
    </citation>
    <scope>NUCLEOTIDE SEQUENCE [LARGE SCALE GENOMIC DNA]</scope>
    <source>
        <strain evidence="3 4">KCTC 42180</strain>
    </source>
</reference>
<evidence type="ECO:0000313" key="3">
    <source>
        <dbReference type="EMBL" id="TXB62971.1"/>
    </source>
</evidence>
<evidence type="ECO:0000256" key="2">
    <source>
        <dbReference type="SAM" id="SignalP"/>
    </source>
</evidence>
<name>A0A5C6RKN6_9BACT</name>